<dbReference type="Gene3D" id="3.40.50.620">
    <property type="entry name" value="HUPs"/>
    <property type="match status" value="1"/>
</dbReference>
<dbReference type="Proteomes" id="UP000509750">
    <property type="component" value="Chromosome"/>
</dbReference>
<evidence type="ECO:0000256" key="1">
    <source>
        <dbReference type="ARBA" id="ARBA00008791"/>
    </source>
</evidence>
<evidence type="ECO:0000259" key="2">
    <source>
        <dbReference type="Pfam" id="PF00582"/>
    </source>
</evidence>
<sequence length="142" mass="15394">MYDEILLPTDGSDGTETALAHAEAIGMAFDATIHVLFVADTNRDSVTRLAGDTTTDVLTERGTGIVEETSAALDPAVDRRTEVLQGDPRETIVDYAEEYGIDLVVMATHGRRGLDRFLLGSVTERVVRTSNVPVMTVRLEGE</sequence>
<evidence type="ECO:0000313" key="3">
    <source>
        <dbReference type="EMBL" id="QLG27050.1"/>
    </source>
</evidence>
<feature type="domain" description="UspA" evidence="2">
    <location>
        <begin position="1"/>
        <end position="138"/>
    </location>
</feature>
<dbReference type="PANTHER" id="PTHR46268:SF6">
    <property type="entry name" value="UNIVERSAL STRESS PROTEIN UP12"/>
    <property type="match status" value="1"/>
</dbReference>
<proteinExistence type="inferred from homology"/>
<keyword evidence="4" id="KW-1185">Reference proteome</keyword>
<dbReference type="EMBL" id="CP058529">
    <property type="protein sequence ID" value="QLG27050.1"/>
    <property type="molecule type" value="Genomic_DNA"/>
</dbReference>
<comment type="similarity">
    <text evidence="1">Belongs to the universal stress protein A family.</text>
</comment>
<dbReference type="InterPro" id="IPR006016">
    <property type="entry name" value="UspA"/>
</dbReference>
<dbReference type="Pfam" id="PF00582">
    <property type="entry name" value="Usp"/>
    <property type="match status" value="1"/>
</dbReference>
<dbReference type="SUPFAM" id="SSF52402">
    <property type="entry name" value="Adenine nucleotide alpha hydrolases-like"/>
    <property type="match status" value="1"/>
</dbReference>
<dbReference type="CDD" id="cd00293">
    <property type="entry name" value="USP-like"/>
    <property type="match status" value="1"/>
</dbReference>
<dbReference type="OrthoDB" id="105697at2157"/>
<accession>A0A7D5GEJ5</accession>
<dbReference type="PANTHER" id="PTHR46268">
    <property type="entry name" value="STRESS RESPONSE PROTEIN NHAX"/>
    <property type="match status" value="1"/>
</dbReference>
<dbReference type="KEGG" id="halg:HUG10_05605"/>
<reference evidence="3 4" key="1">
    <citation type="submission" date="2020-07" db="EMBL/GenBank/DDBJ databases">
        <title>Gai3-2, isolated from salt lake.</title>
        <authorList>
            <person name="Cui H."/>
            <person name="Shi X."/>
        </authorList>
    </citation>
    <scope>NUCLEOTIDE SEQUENCE [LARGE SCALE GENOMIC DNA]</scope>
    <source>
        <strain evidence="3 4">Gai3-2</strain>
    </source>
</reference>
<dbReference type="PRINTS" id="PR01438">
    <property type="entry name" value="UNVRSLSTRESS"/>
</dbReference>
<gene>
    <name evidence="3" type="ORF">HUG10_05605</name>
</gene>
<name>A0A7D5GEJ5_9EURY</name>
<organism evidence="3 4">
    <name type="scientific">Halorarum halophilum</name>
    <dbReference type="NCBI Taxonomy" id="2743090"/>
    <lineage>
        <taxon>Archaea</taxon>
        <taxon>Methanobacteriati</taxon>
        <taxon>Methanobacteriota</taxon>
        <taxon>Stenosarchaea group</taxon>
        <taxon>Halobacteria</taxon>
        <taxon>Halobacteriales</taxon>
        <taxon>Haloferacaceae</taxon>
        <taxon>Halorarum</taxon>
    </lineage>
</organism>
<dbReference type="AlphaFoldDB" id="A0A7D5GEJ5"/>
<protein>
    <submittedName>
        <fullName evidence="3">Universal stress protein</fullName>
    </submittedName>
</protein>
<evidence type="ECO:0000313" key="4">
    <source>
        <dbReference type="Proteomes" id="UP000509750"/>
    </source>
</evidence>
<dbReference type="RefSeq" id="WP_179168625.1">
    <property type="nucleotide sequence ID" value="NZ_CP058529.1"/>
</dbReference>
<dbReference type="InterPro" id="IPR006015">
    <property type="entry name" value="Universal_stress_UspA"/>
</dbReference>
<dbReference type="InterPro" id="IPR014729">
    <property type="entry name" value="Rossmann-like_a/b/a_fold"/>
</dbReference>
<dbReference type="GeneID" id="56028288"/>